<evidence type="ECO:0000256" key="1">
    <source>
        <dbReference type="ARBA" id="ARBA00022532"/>
    </source>
</evidence>
<evidence type="ECO:0000313" key="7">
    <source>
        <dbReference type="Proteomes" id="UP000215405"/>
    </source>
</evidence>
<name>A0A231UZQ0_9HYPH</name>
<evidence type="ECO:0000313" key="6">
    <source>
        <dbReference type="EMBL" id="OXT01429.1"/>
    </source>
</evidence>
<dbReference type="InterPro" id="IPR016102">
    <property type="entry name" value="Succinyl-CoA_synth-like"/>
</dbReference>
<comment type="caution">
    <text evidence="6">The sequence shown here is derived from an EMBL/GenBank/DDBJ whole genome shotgun (WGS) entry which is preliminary data.</text>
</comment>
<dbReference type="InterPro" id="IPR032875">
    <property type="entry name" value="Succ_CoA_lig_flav_dom"/>
</dbReference>
<dbReference type="InterPro" id="IPR011761">
    <property type="entry name" value="ATP-grasp"/>
</dbReference>
<dbReference type="Gene3D" id="3.30.1490.20">
    <property type="entry name" value="ATP-grasp fold, A domain"/>
    <property type="match status" value="1"/>
</dbReference>
<dbReference type="GO" id="GO:0006099">
    <property type="term" value="P:tricarboxylic acid cycle"/>
    <property type="evidence" value="ECO:0007669"/>
    <property type="project" value="UniProtKB-KW"/>
</dbReference>
<dbReference type="Gene3D" id="3.40.50.261">
    <property type="entry name" value="Succinyl-CoA synthetase domains"/>
    <property type="match status" value="2"/>
</dbReference>
<organism evidence="6 7">
    <name type="scientific">Notoacmeibacter marinus</name>
    <dbReference type="NCBI Taxonomy" id="1876515"/>
    <lineage>
        <taxon>Bacteria</taxon>
        <taxon>Pseudomonadati</taxon>
        <taxon>Pseudomonadota</taxon>
        <taxon>Alphaproteobacteria</taxon>
        <taxon>Hyphomicrobiales</taxon>
        <taxon>Notoacmeibacteraceae</taxon>
        <taxon>Notoacmeibacter</taxon>
    </lineage>
</organism>
<sequence length="706" mass="72744">MTGLPHIDGLIAPRSVAVIGATNDVTRIGGRPIAAMLHAGYEGRILPVNPKRETIQGLPCYASVDALPEAPEAALIAVPAKLVPETVEALGRKGCMAATLFSAGFAETGADGEAAQRELVALAGRYGMRLLGPNTLGIYNVATGYFGTFSSSLDTGYPKLGNIGIASQSGAFGAHLGALARDRGLGCSVLITTGNEADITVADAIRWMAESDTTDVICTYMEAVNDAPALLAALDAAREAGKPVLALKSGRSAVGAKAAASHTASLTGDAVVADAVLTDHGAIMLRDPETMMDIAYAASKTVFPTRHSLGIITVSGGAGIVASDEAERVGLPMPPMPDGAQAKLKELLPYSSAVNPLDCTAQALNDPSLLESFTHAALEDGGYGAVLCFLTYVAGSEAMADAILQAMGPLRRAYPDRIIAFCALGDPEILNRYDEAGILIFNDPCRAVRALDAVLRFGSERNAERSSPPPPSKPVSLPDASPDEAAAKAILAQAGIAGAPERAVRDAGEAVNAADELGYPVVMKILSPDIAHKSDIGAVRLNISSADEVRAAYAAILAAVAEQMPDASINGILVAKQLSGGVECLMGINRDPTFGPVAVFGLGGIFVELLDDVAVKACPFGPDAARQMILSIRGGAILQGARGRSPVDIDALAQMLSRLSVFAAAAGKRLQSIDLNPVMAMPEGQEVYALDAVIELSDGRPGADDH</sequence>
<dbReference type="AlphaFoldDB" id="A0A231UZQ0"/>
<gene>
    <name evidence="6" type="ORF">B7H23_00075</name>
</gene>
<dbReference type="Gene3D" id="3.40.50.720">
    <property type="entry name" value="NAD(P)-binding Rossmann-like Domain"/>
    <property type="match status" value="1"/>
</dbReference>
<protein>
    <submittedName>
        <fullName evidence="6">Acyl-CoA synthetase</fullName>
    </submittedName>
</protein>
<dbReference type="Gene3D" id="3.30.470.20">
    <property type="entry name" value="ATP-grasp fold, B domain"/>
    <property type="match status" value="1"/>
</dbReference>
<dbReference type="EMBL" id="NBYO01000001">
    <property type="protein sequence ID" value="OXT01429.1"/>
    <property type="molecule type" value="Genomic_DNA"/>
</dbReference>
<dbReference type="RefSeq" id="WP_094075400.1">
    <property type="nucleotide sequence ID" value="NZ_NBYO01000001.1"/>
</dbReference>
<dbReference type="Pfam" id="PF13549">
    <property type="entry name" value="ATP-grasp_5"/>
    <property type="match status" value="1"/>
</dbReference>
<dbReference type="InterPro" id="IPR013815">
    <property type="entry name" value="ATP_grasp_subdomain_1"/>
</dbReference>
<evidence type="ECO:0000256" key="2">
    <source>
        <dbReference type="ARBA" id="ARBA00060888"/>
    </source>
</evidence>
<proteinExistence type="inferred from homology"/>
<evidence type="ECO:0000256" key="3">
    <source>
        <dbReference type="PROSITE-ProRule" id="PRU00409"/>
    </source>
</evidence>
<dbReference type="SUPFAM" id="SSF51735">
    <property type="entry name" value="NAD(P)-binding Rossmann-fold domains"/>
    <property type="match status" value="1"/>
</dbReference>
<feature type="domain" description="ATP-grasp" evidence="5">
    <location>
        <begin position="488"/>
        <end position="524"/>
    </location>
</feature>
<dbReference type="SUPFAM" id="SSF56059">
    <property type="entry name" value="Glutathione synthetase ATP-binding domain-like"/>
    <property type="match status" value="1"/>
</dbReference>
<accession>A0A231UZQ0</accession>
<keyword evidence="1" id="KW-0816">Tricarboxylic acid cycle</keyword>
<dbReference type="GO" id="GO:0005524">
    <property type="term" value="F:ATP binding"/>
    <property type="evidence" value="ECO:0007669"/>
    <property type="project" value="UniProtKB-UniRule"/>
</dbReference>
<dbReference type="InterPro" id="IPR036291">
    <property type="entry name" value="NAD(P)-bd_dom_sf"/>
</dbReference>
<dbReference type="InterPro" id="IPR003781">
    <property type="entry name" value="CoA-bd"/>
</dbReference>
<dbReference type="SUPFAM" id="SSF52210">
    <property type="entry name" value="Succinyl-CoA synthetase domains"/>
    <property type="match status" value="2"/>
</dbReference>
<dbReference type="Pfam" id="PF13380">
    <property type="entry name" value="CoA_binding_2"/>
    <property type="match status" value="1"/>
</dbReference>
<dbReference type="PANTHER" id="PTHR42793:SF4">
    <property type="entry name" value="BLL6376 PROTEIN"/>
    <property type="match status" value="1"/>
</dbReference>
<comment type="similarity">
    <text evidence="2">In the N-terminal section; belongs to the acetate CoA ligase alpha subunit family.</text>
</comment>
<dbReference type="GO" id="GO:0046872">
    <property type="term" value="F:metal ion binding"/>
    <property type="evidence" value="ECO:0007669"/>
    <property type="project" value="InterPro"/>
</dbReference>
<dbReference type="PROSITE" id="PS50975">
    <property type="entry name" value="ATP_GRASP"/>
    <property type="match status" value="1"/>
</dbReference>
<evidence type="ECO:0000259" key="5">
    <source>
        <dbReference type="PROSITE" id="PS50975"/>
    </source>
</evidence>
<dbReference type="SMART" id="SM00881">
    <property type="entry name" value="CoA_binding"/>
    <property type="match status" value="1"/>
</dbReference>
<reference evidence="7" key="1">
    <citation type="journal article" date="2017" name="Int. J. Syst. Evol. Microbiol.">
        <title>Notoacmeibacter marinus gen. nov., sp. nov., isolated from the gut of a limpet and proposal of Notoacmeibacteraceae fam. nov. in the order Rhizobiales of the class Alphaproteobacteria.</title>
        <authorList>
            <person name="Huang Z."/>
            <person name="Guo F."/>
            <person name="Lai Q."/>
        </authorList>
    </citation>
    <scope>NUCLEOTIDE SEQUENCE [LARGE SCALE GENOMIC DNA]</scope>
    <source>
        <strain evidence="7">XMTR2A4</strain>
    </source>
</reference>
<keyword evidence="3" id="KW-0067">ATP-binding</keyword>
<dbReference type="PANTHER" id="PTHR42793">
    <property type="entry name" value="COA BINDING DOMAIN CONTAINING PROTEIN"/>
    <property type="match status" value="1"/>
</dbReference>
<dbReference type="Proteomes" id="UP000215405">
    <property type="component" value="Unassembled WGS sequence"/>
</dbReference>
<dbReference type="FunFam" id="3.30.1490.20:FF:000020">
    <property type="entry name" value="Protein lysine acetyltransferase"/>
    <property type="match status" value="1"/>
</dbReference>
<keyword evidence="7" id="KW-1185">Reference proteome</keyword>
<evidence type="ECO:0000256" key="4">
    <source>
        <dbReference type="SAM" id="MobiDB-lite"/>
    </source>
</evidence>
<feature type="region of interest" description="Disordered" evidence="4">
    <location>
        <begin position="460"/>
        <end position="480"/>
    </location>
</feature>
<dbReference type="Pfam" id="PF13607">
    <property type="entry name" value="Succ_CoA_lig"/>
    <property type="match status" value="1"/>
</dbReference>
<keyword evidence="3" id="KW-0547">Nucleotide-binding</keyword>